<dbReference type="InParanoid" id="F0Z696"/>
<protein>
    <submittedName>
        <fullName evidence="1">Uncharacterized protein</fullName>
    </submittedName>
</protein>
<evidence type="ECO:0000313" key="1">
    <source>
        <dbReference type="EMBL" id="EGC40616.1"/>
    </source>
</evidence>
<accession>F0Z696</accession>
<dbReference type="EMBL" id="GL870941">
    <property type="protein sequence ID" value="EGC40616.1"/>
    <property type="molecule type" value="Genomic_DNA"/>
</dbReference>
<proteinExistence type="predicted"/>
<keyword evidence="2" id="KW-1185">Reference proteome</keyword>
<dbReference type="PANTHER" id="PTHR46433">
    <property type="entry name" value="ANK_REP_REGION DOMAIN-CONTAINING PROTEIN-RELATED"/>
    <property type="match status" value="1"/>
</dbReference>
<organism evidence="1 2">
    <name type="scientific">Dictyostelium purpureum</name>
    <name type="common">Slime mold</name>
    <dbReference type="NCBI Taxonomy" id="5786"/>
    <lineage>
        <taxon>Eukaryota</taxon>
        <taxon>Amoebozoa</taxon>
        <taxon>Evosea</taxon>
        <taxon>Eumycetozoa</taxon>
        <taxon>Dictyostelia</taxon>
        <taxon>Dictyosteliales</taxon>
        <taxon>Dictyosteliaceae</taxon>
        <taxon>Dictyostelium</taxon>
    </lineage>
</organism>
<sequence>MSIYDIKQNTLSEYIKEYLNEAYYIELKKYLLKIENEKNYENISNLIKEIILCIKSPKQLLNINIDVQSNFLNKLTINDHEIFKPIHTNINKINSLIEELKTPSPLCFSEDLKHYEVKSLNLAYRITSYDVSEHQFKKRDQNQTGNSIGSIMDKKVYFKLEHGGRLIMPAKEHAIYEFYKNLFPNSISALVSPTQLILMDNLKILNPESIKGTRRL</sequence>
<dbReference type="GeneID" id="10503386"/>
<dbReference type="PANTHER" id="PTHR46433:SF2">
    <property type="entry name" value="ANKYRIN REPEAT-CONTAINING PROTEIN"/>
    <property type="match status" value="1"/>
</dbReference>
<dbReference type="VEuPathDB" id="AmoebaDB:DICPUDRAFT_146554"/>
<name>F0Z696_DICPU</name>
<dbReference type="AlphaFoldDB" id="F0Z696"/>
<dbReference type="KEGG" id="dpp:DICPUDRAFT_146554"/>
<evidence type="ECO:0000313" key="2">
    <source>
        <dbReference type="Proteomes" id="UP000001064"/>
    </source>
</evidence>
<dbReference type="RefSeq" id="XP_003282952.1">
    <property type="nucleotide sequence ID" value="XM_003282904.1"/>
</dbReference>
<reference evidence="2" key="1">
    <citation type="journal article" date="2011" name="Genome Biol.">
        <title>Comparative genomics of the social amoebae Dictyostelium discoideum and Dictyostelium purpureum.</title>
        <authorList>
            <consortium name="US DOE Joint Genome Institute (JGI-PGF)"/>
            <person name="Sucgang R."/>
            <person name="Kuo A."/>
            <person name="Tian X."/>
            <person name="Salerno W."/>
            <person name="Parikh A."/>
            <person name="Feasley C.L."/>
            <person name="Dalin E."/>
            <person name="Tu H."/>
            <person name="Huang E."/>
            <person name="Barry K."/>
            <person name="Lindquist E."/>
            <person name="Shapiro H."/>
            <person name="Bruce D."/>
            <person name="Schmutz J."/>
            <person name="Salamov A."/>
            <person name="Fey P."/>
            <person name="Gaudet P."/>
            <person name="Anjard C."/>
            <person name="Babu M.M."/>
            <person name="Basu S."/>
            <person name="Bushmanova Y."/>
            <person name="van der Wel H."/>
            <person name="Katoh-Kurasawa M."/>
            <person name="Dinh C."/>
            <person name="Coutinho P.M."/>
            <person name="Saito T."/>
            <person name="Elias M."/>
            <person name="Schaap P."/>
            <person name="Kay R.R."/>
            <person name="Henrissat B."/>
            <person name="Eichinger L."/>
            <person name="Rivero F."/>
            <person name="Putnam N.H."/>
            <person name="West C.M."/>
            <person name="Loomis W.F."/>
            <person name="Chisholm R.L."/>
            <person name="Shaulsky G."/>
            <person name="Strassmann J.E."/>
            <person name="Queller D.C."/>
            <person name="Kuspa A."/>
            <person name="Grigoriev I.V."/>
        </authorList>
    </citation>
    <scope>NUCLEOTIDE SEQUENCE [LARGE SCALE GENOMIC DNA]</scope>
    <source>
        <strain evidence="2">QSDP1</strain>
    </source>
</reference>
<dbReference type="Proteomes" id="UP000001064">
    <property type="component" value="Unassembled WGS sequence"/>
</dbReference>
<gene>
    <name evidence="1" type="ORF">DICPUDRAFT_146554</name>
</gene>